<dbReference type="EMBL" id="LAIR01000002">
    <property type="protein sequence ID" value="KNX39010.1"/>
    <property type="molecule type" value="Genomic_DNA"/>
</dbReference>
<gene>
    <name evidence="4" type="ORF">VV01_20760</name>
</gene>
<keyword evidence="1" id="KW-0547">Nucleotide-binding</keyword>
<accession>A0A0L6CMZ7</accession>
<keyword evidence="5" id="KW-1185">Reference proteome</keyword>
<sequence>MTTTTRVGLSVHVARLVHIYRADGHDVAALSGVDLSIDAGSTLALLGPSGAGKSTLLSLIAGLERPTAGTITIGDERTDQLADGEMDRWRGDRVALVLQGGQRNLLPYLSVLDNIRMAQWGSVTGAAPDPDDLLEWVGVPDDIVHRKPAELTEAQAQLVALCVGAASGPGLLLADEPTASLAADATHQVIEALRRLNDSLGTTILTVTHDPVLAAAMDRTVTIRDGRVGAQAHDGVELAVVSPDGALPLPDDVLDELPPGTLLRVQRDDSSQHLRLVVEPWSGRGEGRP</sequence>
<comment type="caution">
    <text evidence="4">The sequence shown here is derived from an EMBL/GenBank/DDBJ whole genome shotgun (WGS) entry which is preliminary data.</text>
</comment>
<name>A0A0L6CMZ7_9MICO</name>
<dbReference type="PANTHER" id="PTHR24220">
    <property type="entry name" value="IMPORT ATP-BINDING PROTEIN"/>
    <property type="match status" value="1"/>
</dbReference>
<dbReference type="RefSeq" id="WP_050671552.1">
    <property type="nucleotide sequence ID" value="NZ_LAIR01000002.1"/>
</dbReference>
<organism evidence="4 5">
    <name type="scientific">Luteipulveratus halotolerans</name>
    <dbReference type="NCBI Taxonomy" id="1631356"/>
    <lineage>
        <taxon>Bacteria</taxon>
        <taxon>Bacillati</taxon>
        <taxon>Actinomycetota</taxon>
        <taxon>Actinomycetes</taxon>
        <taxon>Micrococcales</taxon>
        <taxon>Dermacoccaceae</taxon>
        <taxon>Luteipulveratus</taxon>
    </lineage>
</organism>
<dbReference type="InterPro" id="IPR003439">
    <property type="entry name" value="ABC_transporter-like_ATP-bd"/>
</dbReference>
<feature type="domain" description="ABC transporter" evidence="3">
    <location>
        <begin position="14"/>
        <end position="250"/>
    </location>
</feature>
<evidence type="ECO:0000259" key="3">
    <source>
        <dbReference type="PROSITE" id="PS50893"/>
    </source>
</evidence>
<dbReference type="GO" id="GO:0005524">
    <property type="term" value="F:ATP binding"/>
    <property type="evidence" value="ECO:0007669"/>
    <property type="project" value="UniProtKB-KW"/>
</dbReference>
<dbReference type="Proteomes" id="UP000037397">
    <property type="component" value="Unassembled WGS sequence"/>
</dbReference>
<evidence type="ECO:0000313" key="4">
    <source>
        <dbReference type="EMBL" id="KNX39010.1"/>
    </source>
</evidence>
<protein>
    <recommendedName>
        <fullName evidence="3">ABC transporter domain-containing protein</fullName>
    </recommendedName>
</protein>
<dbReference type="OrthoDB" id="9802264at2"/>
<dbReference type="PROSITE" id="PS50893">
    <property type="entry name" value="ABC_TRANSPORTER_2"/>
    <property type="match status" value="1"/>
</dbReference>
<evidence type="ECO:0000313" key="5">
    <source>
        <dbReference type="Proteomes" id="UP000037397"/>
    </source>
</evidence>
<dbReference type="SUPFAM" id="SSF52540">
    <property type="entry name" value="P-loop containing nucleoside triphosphate hydrolases"/>
    <property type="match status" value="1"/>
</dbReference>
<dbReference type="Pfam" id="PF00005">
    <property type="entry name" value="ABC_tran"/>
    <property type="match status" value="1"/>
</dbReference>
<dbReference type="InterPro" id="IPR027417">
    <property type="entry name" value="P-loop_NTPase"/>
</dbReference>
<dbReference type="STRING" id="1631356.VV01_20760"/>
<evidence type="ECO:0000256" key="2">
    <source>
        <dbReference type="ARBA" id="ARBA00022840"/>
    </source>
</evidence>
<dbReference type="GO" id="GO:0022857">
    <property type="term" value="F:transmembrane transporter activity"/>
    <property type="evidence" value="ECO:0007669"/>
    <property type="project" value="TreeGrafter"/>
</dbReference>
<dbReference type="GO" id="GO:0016887">
    <property type="term" value="F:ATP hydrolysis activity"/>
    <property type="evidence" value="ECO:0007669"/>
    <property type="project" value="InterPro"/>
</dbReference>
<dbReference type="InterPro" id="IPR003593">
    <property type="entry name" value="AAA+_ATPase"/>
</dbReference>
<dbReference type="PATRIC" id="fig|1631356.3.peg.4175"/>
<reference evidence="5" key="1">
    <citation type="submission" date="2015-03" db="EMBL/GenBank/DDBJ databases">
        <title>Luteipulveratus halotolerans sp. nov., a novel actinobacterium (Dermacoccaceae) from Sarawak, Malaysia.</title>
        <authorList>
            <person name="Juboi H."/>
            <person name="Basik A."/>
            <person name="Shamsul S.S."/>
            <person name="Arnold P."/>
            <person name="Schmitt E.K."/>
            <person name="Sanglier J.-J."/>
            <person name="Yeo T."/>
        </authorList>
    </citation>
    <scope>NUCLEOTIDE SEQUENCE [LARGE SCALE GENOMIC DNA]</scope>
    <source>
        <strain evidence="5">C296001</strain>
    </source>
</reference>
<dbReference type="Gene3D" id="3.40.50.300">
    <property type="entry name" value="P-loop containing nucleotide triphosphate hydrolases"/>
    <property type="match status" value="1"/>
</dbReference>
<dbReference type="GO" id="GO:0005886">
    <property type="term" value="C:plasma membrane"/>
    <property type="evidence" value="ECO:0007669"/>
    <property type="project" value="TreeGrafter"/>
</dbReference>
<keyword evidence="2" id="KW-0067">ATP-binding</keyword>
<dbReference type="AlphaFoldDB" id="A0A0L6CMZ7"/>
<dbReference type="InterPro" id="IPR015854">
    <property type="entry name" value="ABC_transpr_LolD-like"/>
</dbReference>
<dbReference type="SMART" id="SM00382">
    <property type="entry name" value="AAA"/>
    <property type="match status" value="1"/>
</dbReference>
<proteinExistence type="predicted"/>
<evidence type="ECO:0000256" key="1">
    <source>
        <dbReference type="ARBA" id="ARBA00022741"/>
    </source>
</evidence>
<dbReference type="PANTHER" id="PTHR24220:SF685">
    <property type="entry name" value="ABC TRANSPORTER RELATED"/>
    <property type="match status" value="1"/>
</dbReference>